<dbReference type="NCBIfam" id="TIGR00129">
    <property type="entry name" value="fdhD_narQ"/>
    <property type="match status" value="1"/>
</dbReference>
<evidence type="ECO:0000313" key="4">
    <source>
        <dbReference type="EMBL" id="GHC70172.1"/>
    </source>
</evidence>
<accession>A0ABQ3FV85</accession>
<dbReference type="InterPro" id="IPR016193">
    <property type="entry name" value="Cytidine_deaminase-like"/>
</dbReference>
<keyword evidence="2 3" id="KW-0501">Molybdenum cofactor biosynthesis</keyword>
<keyword evidence="1 3" id="KW-0963">Cytoplasm</keyword>
<evidence type="ECO:0000313" key="5">
    <source>
        <dbReference type="Proteomes" id="UP000626210"/>
    </source>
</evidence>
<dbReference type="InterPro" id="IPR003786">
    <property type="entry name" value="FdhD"/>
</dbReference>
<feature type="active site" description="Cysteine persulfide intermediate" evidence="3">
    <location>
        <position position="116"/>
    </location>
</feature>
<evidence type="ECO:0000256" key="3">
    <source>
        <dbReference type="HAMAP-Rule" id="MF_00187"/>
    </source>
</evidence>
<organism evidence="4 5">
    <name type="scientific">Pseudorhodoferax aquiterrae</name>
    <dbReference type="NCBI Taxonomy" id="747304"/>
    <lineage>
        <taxon>Bacteria</taxon>
        <taxon>Pseudomonadati</taxon>
        <taxon>Pseudomonadota</taxon>
        <taxon>Betaproteobacteria</taxon>
        <taxon>Burkholderiales</taxon>
        <taxon>Comamonadaceae</taxon>
    </lineage>
</organism>
<dbReference type="PIRSF" id="PIRSF015626">
    <property type="entry name" value="FdhD"/>
    <property type="match status" value="1"/>
</dbReference>
<protein>
    <recommendedName>
        <fullName evidence="3">Sulfur carrier protein FdhD</fullName>
    </recommendedName>
</protein>
<dbReference type="HAMAP" id="MF_00187">
    <property type="entry name" value="FdhD"/>
    <property type="match status" value="1"/>
</dbReference>
<dbReference type="Pfam" id="PF02634">
    <property type="entry name" value="FdhD-NarQ"/>
    <property type="match status" value="1"/>
</dbReference>
<dbReference type="EMBL" id="BMYK01000001">
    <property type="protein sequence ID" value="GHC70172.1"/>
    <property type="molecule type" value="Genomic_DNA"/>
</dbReference>
<sequence length="276" mass="28407">MATQQDASSGLPAGTRGVAVQRGAGAPDADGVAEEVPVALEYNGISHAVMLATPLDLEDFALGFSLTEGIVDSRADVRDIALVEGCGGLTVQLQIASGCFARLKDKRRSLAGRTGCGLCGAESLPQAVQRPAPLQSEARFGAAAVSQAVQALQQRQPLRDASGATHAAGFADAQGRLLLVREDVGRHNALDKLVGALLVARQPAQDGFVVVTSRASYEMVGKTVRAGSALLAAVSGVTGLAIDLATDANLTLVGFARSERLSVYTHPERVVWAAAA</sequence>
<feature type="binding site" evidence="3">
    <location>
        <begin position="255"/>
        <end position="260"/>
    </location>
    <ligand>
        <name>Mo-bis(molybdopterin guanine dinucleotide)</name>
        <dbReference type="ChEBI" id="CHEBI:60539"/>
    </ligand>
</feature>
<comment type="similarity">
    <text evidence="3">Belongs to the FdhD family.</text>
</comment>
<dbReference type="Gene3D" id="3.10.20.10">
    <property type="match status" value="1"/>
</dbReference>
<reference evidence="5" key="1">
    <citation type="journal article" date="2019" name="Int. J. Syst. Evol. Microbiol.">
        <title>The Global Catalogue of Microorganisms (GCM) 10K type strain sequencing project: providing services to taxonomists for standard genome sequencing and annotation.</title>
        <authorList>
            <consortium name="The Broad Institute Genomics Platform"/>
            <consortium name="The Broad Institute Genome Sequencing Center for Infectious Disease"/>
            <person name="Wu L."/>
            <person name="Ma J."/>
        </authorList>
    </citation>
    <scope>NUCLEOTIDE SEQUENCE [LARGE SCALE GENOMIC DNA]</scope>
    <source>
        <strain evidence="5">KCTC 23314</strain>
    </source>
</reference>
<dbReference type="Proteomes" id="UP000626210">
    <property type="component" value="Unassembled WGS sequence"/>
</dbReference>
<comment type="function">
    <text evidence="3">Required for formate dehydrogenase (FDH) activity. Acts as a sulfur carrier protein that transfers sulfur from IscS to the molybdenum cofactor prior to its insertion into FDH.</text>
</comment>
<dbReference type="PANTHER" id="PTHR30592">
    <property type="entry name" value="FORMATE DEHYDROGENASE"/>
    <property type="match status" value="1"/>
</dbReference>
<name>A0ABQ3FV85_9BURK</name>
<proteinExistence type="inferred from homology"/>
<keyword evidence="5" id="KW-1185">Reference proteome</keyword>
<evidence type="ECO:0000256" key="2">
    <source>
        <dbReference type="ARBA" id="ARBA00023150"/>
    </source>
</evidence>
<comment type="subcellular location">
    <subcellularLocation>
        <location evidence="3">Cytoplasm</location>
    </subcellularLocation>
</comment>
<evidence type="ECO:0000256" key="1">
    <source>
        <dbReference type="ARBA" id="ARBA00022490"/>
    </source>
</evidence>
<gene>
    <name evidence="3 4" type="primary">fdhD</name>
    <name evidence="4" type="ORF">GCM10007320_04320</name>
</gene>
<comment type="caution">
    <text evidence="4">The sequence shown here is derived from an EMBL/GenBank/DDBJ whole genome shotgun (WGS) entry which is preliminary data.</text>
</comment>
<dbReference type="RefSeq" id="WP_189685372.1">
    <property type="nucleotide sequence ID" value="NZ_BMYK01000001.1"/>
</dbReference>
<dbReference type="Gene3D" id="3.40.140.10">
    <property type="entry name" value="Cytidine Deaminase, domain 2"/>
    <property type="match status" value="1"/>
</dbReference>
<dbReference type="PANTHER" id="PTHR30592:SF1">
    <property type="entry name" value="SULFUR CARRIER PROTEIN FDHD"/>
    <property type="match status" value="1"/>
</dbReference>
<dbReference type="SUPFAM" id="SSF53927">
    <property type="entry name" value="Cytidine deaminase-like"/>
    <property type="match status" value="1"/>
</dbReference>